<feature type="binding site" evidence="19">
    <location>
        <position position="143"/>
    </location>
    <ligand>
        <name>NAD(+)</name>
        <dbReference type="ChEBI" id="CHEBI:57540"/>
    </ligand>
</feature>
<dbReference type="FunFam" id="3.40.50.1970:FF:000007">
    <property type="entry name" value="Pentafunctional AROM polypeptide"/>
    <property type="match status" value="1"/>
</dbReference>
<comment type="subcellular location">
    <subcellularLocation>
        <location evidence="5 19">Cytoplasm</location>
    </subcellularLocation>
</comment>
<comment type="cofactor">
    <cofactor evidence="2 19">
        <name>NAD(+)</name>
        <dbReference type="ChEBI" id="CHEBI:57540"/>
    </cofactor>
</comment>
<dbReference type="UniPathway" id="UPA00053">
    <property type="reaction ID" value="UER00085"/>
</dbReference>
<feature type="domain" description="3-dehydroquinate synthase N-terminal" evidence="20">
    <location>
        <begin position="69"/>
        <end position="180"/>
    </location>
</feature>
<proteinExistence type="inferred from homology"/>
<evidence type="ECO:0000256" key="6">
    <source>
        <dbReference type="ARBA" id="ARBA00004661"/>
    </source>
</evidence>
<dbReference type="Proteomes" id="UP000439522">
    <property type="component" value="Unassembled WGS sequence"/>
</dbReference>
<evidence type="ECO:0000256" key="13">
    <source>
        <dbReference type="ARBA" id="ARBA00022741"/>
    </source>
</evidence>
<dbReference type="InterPro" id="IPR030963">
    <property type="entry name" value="DHQ_synth_fam"/>
</dbReference>
<evidence type="ECO:0000256" key="12">
    <source>
        <dbReference type="ARBA" id="ARBA00022723"/>
    </source>
</evidence>
<dbReference type="Pfam" id="PF01761">
    <property type="entry name" value="DHQ_synthase"/>
    <property type="match status" value="1"/>
</dbReference>
<dbReference type="RefSeq" id="WP_160609532.1">
    <property type="nucleotide sequence ID" value="NZ_WTZA01000001.1"/>
</dbReference>
<evidence type="ECO:0000259" key="20">
    <source>
        <dbReference type="Pfam" id="PF01761"/>
    </source>
</evidence>
<dbReference type="InterPro" id="IPR050071">
    <property type="entry name" value="Dehydroquinate_synthase"/>
</dbReference>
<keyword evidence="11 19" id="KW-0028">Amino-acid biosynthesis</keyword>
<evidence type="ECO:0000256" key="10">
    <source>
        <dbReference type="ARBA" id="ARBA00022490"/>
    </source>
</evidence>
<dbReference type="GO" id="GO:0009073">
    <property type="term" value="P:aromatic amino acid family biosynthetic process"/>
    <property type="evidence" value="ECO:0007669"/>
    <property type="project" value="UniProtKB-KW"/>
</dbReference>
<comment type="cofactor">
    <cofactor evidence="19">
        <name>Co(2+)</name>
        <dbReference type="ChEBI" id="CHEBI:48828"/>
    </cofactor>
    <cofactor evidence="19">
        <name>Zn(2+)</name>
        <dbReference type="ChEBI" id="CHEBI:29105"/>
    </cofactor>
    <text evidence="19">Binds 1 divalent metal cation per subunit. Can use either Co(2+) or Zn(2+).</text>
</comment>
<keyword evidence="23" id="KW-1185">Reference proteome</keyword>
<dbReference type="GO" id="GO:0009423">
    <property type="term" value="P:chorismate biosynthetic process"/>
    <property type="evidence" value="ECO:0007669"/>
    <property type="project" value="UniProtKB-UniRule"/>
</dbReference>
<feature type="binding site" evidence="19">
    <location>
        <position position="267"/>
    </location>
    <ligand>
        <name>Zn(2+)</name>
        <dbReference type="ChEBI" id="CHEBI:29105"/>
    </ligand>
</feature>
<feature type="binding site" evidence="19">
    <location>
        <position position="185"/>
    </location>
    <ligand>
        <name>Zn(2+)</name>
        <dbReference type="ChEBI" id="CHEBI:29105"/>
    </ligand>
</feature>
<evidence type="ECO:0000256" key="16">
    <source>
        <dbReference type="ARBA" id="ARBA00023141"/>
    </source>
</evidence>
<comment type="function">
    <text evidence="4 19">Catalyzes the conversion of 3-deoxy-D-arabino-heptulosonate 7-phosphate (DAHP) to dehydroquinate (DHQ).</text>
</comment>
<keyword evidence="10 19" id="KW-0963">Cytoplasm</keyword>
<evidence type="ECO:0000256" key="19">
    <source>
        <dbReference type="HAMAP-Rule" id="MF_00110"/>
    </source>
</evidence>
<dbReference type="GO" id="GO:0008652">
    <property type="term" value="P:amino acid biosynthetic process"/>
    <property type="evidence" value="ECO:0007669"/>
    <property type="project" value="UniProtKB-KW"/>
</dbReference>
<dbReference type="GO" id="GO:0003856">
    <property type="term" value="F:3-dehydroquinate synthase activity"/>
    <property type="evidence" value="ECO:0007669"/>
    <property type="project" value="UniProtKB-UniRule"/>
</dbReference>
<gene>
    <name evidence="19" type="primary">aroB</name>
    <name evidence="22" type="ORF">GRI40_00485</name>
</gene>
<feature type="binding site" evidence="19">
    <location>
        <begin position="106"/>
        <end position="110"/>
    </location>
    <ligand>
        <name>NAD(+)</name>
        <dbReference type="ChEBI" id="CHEBI:57540"/>
    </ligand>
</feature>
<keyword evidence="15 19" id="KW-0520">NAD</keyword>
<feature type="binding site" evidence="19">
    <location>
        <begin position="170"/>
        <end position="173"/>
    </location>
    <ligand>
        <name>NAD(+)</name>
        <dbReference type="ChEBI" id="CHEBI:57540"/>
    </ligand>
</feature>
<evidence type="ECO:0000256" key="5">
    <source>
        <dbReference type="ARBA" id="ARBA00004496"/>
    </source>
</evidence>
<dbReference type="GO" id="GO:0000166">
    <property type="term" value="F:nucleotide binding"/>
    <property type="evidence" value="ECO:0007669"/>
    <property type="project" value="UniProtKB-KW"/>
</dbReference>
<organism evidence="22 23">
    <name type="scientific">Tsuneonella aeria</name>
    <dbReference type="NCBI Taxonomy" id="1837929"/>
    <lineage>
        <taxon>Bacteria</taxon>
        <taxon>Pseudomonadati</taxon>
        <taxon>Pseudomonadota</taxon>
        <taxon>Alphaproteobacteria</taxon>
        <taxon>Sphingomonadales</taxon>
        <taxon>Erythrobacteraceae</taxon>
        <taxon>Tsuneonella</taxon>
    </lineage>
</organism>
<dbReference type="PANTHER" id="PTHR43622:SF7">
    <property type="entry name" value="3-DEHYDROQUINATE SYNTHASE, CHLOROPLASTIC"/>
    <property type="match status" value="1"/>
</dbReference>
<sequence length="369" mass="38393">MAVIPVALAGRSYDVIVDANLLEQADTIVGPFLRQREFSLVADRNAWALHGARLEAGLAASGRSAAVYLVEPGESSKSWDSLARLTDWLLAQGVERGDHVVAFGGGVVGDLTGFACAILKRGCGFVQVPTTLLAQVDSSVGGKTAINTAAGKNLVGAFHQPSLVLADLDTLRTLPPRELRAGYAEVLKYGVLGDAAFFEWLADNGGAVTGGDPSATAHAVATSVAAKAWIVAQDERETTGARALLNLGHTFGHALEAEAGFSDRLLHGEAVALGMVLAARYSARLGLMGDDEAEAVTAAVDAAGLPAEIAALGLSADGQRLVDHMRHDKKMEGGTLPFVLLRGIGQAFLARDVALADVAAFLDEELRAH</sequence>
<keyword evidence="13 19" id="KW-0547">Nucleotide-binding</keyword>
<dbReference type="Gene3D" id="1.20.1090.10">
    <property type="entry name" value="Dehydroquinate synthase-like - alpha domain"/>
    <property type="match status" value="1"/>
</dbReference>
<dbReference type="GO" id="GO:0005737">
    <property type="term" value="C:cytoplasm"/>
    <property type="evidence" value="ECO:0007669"/>
    <property type="project" value="UniProtKB-SubCell"/>
</dbReference>
<evidence type="ECO:0000256" key="14">
    <source>
        <dbReference type="ARBA" id="ARBA00022833"/>
    </source>
</evidence>
<comment type="caution">
    <text evidence="19">Lacks conserved residue(s) required for the propagation of feature annotation.</text>
</comment>
<keyword evidence="14 19" id="KW-0862">Zinc</keyword>
<evidence type="ECO:0000313" key="23">
    <source>
        <dbReference type="Proteomes" id="UP000439522"/>
    </source>
</evidence>
<evidence type="ECO:0000256" key="3">
    <source>
        <dbReference type="ARBA" id="ARBA00001947"/>
    </source>
</evidence>
<feature type="domain" description="3-dehydroquinate synthase C-terminal" evidence="21">
    <location>
        <begin position="182"/>
        <end position="331"/>
    </location>
</feature>
<keyword evidence="17 19" id="KW-0456">Lyase</keyword>
<feature type="binding site" evidence="19">
    <location>
        <position position="152"/>
    </location>
    <ligand>
        <name>NAD(+)</name>
        <dbReference type="ChEBI" id="CHEBI:57540"/>
    </ligand>
</feature>
<keyword evidence="16 19" id="KW-0057">Aromatic amino acid biosynthesis</keyword>
<evidence type="ECO:0000256" key="1">
    <source>
        <dbReference type="ARBA" id="ARBA00001393"/>
    </source>
</evidence>
<feature type="binding site" evidence="19">
    <location>
        <begin position="130"/>
        <end position="131"/>
    </location>
    <ligand>
        <name>NAD(+)</name>
        <dbReference type="ChEBI" id="CHEBI:57540"/>
    </ligand>
</feature>
<dbReference type="InterPro" id="IPR030960">
    <property type="entry name" value="DHQS/DOIS_N"/>
</dbReference>
<evidence type="ECO:0000256" key="8">
    <source>
        <dbReference type="ARBA" id="ARBA00013031"/>
    </source>
</evidence>
<comment type="catalytic activity">
    <reaction evidence="1 19">
        <text>7-phospho-2-dehydro-3-deoxy-D-arabino-heptonate = 3-dehydroquinate + phosphate</text>
        <dbReference type="Rhea" id="RHEA:21968"/>
        <dbReference type="ChEBI" id="CHEBI:32364"/>
        <dbReference type="ChEBI" id="CHEBI:43474"/>
        <dbReference type="ChEBI" id="CHEBI:58394"/>
        <dbReference type="EC" id="4.2.3.4"/>
    </reaction>
</comment>
<dbReference type="AlphaFoldDB" id="A0A6I4TC48"/>
<dbReference type="EMBL" id="WTZA01000001">
    <property type="protein sequence ID" value="MXO73700.1"/>
    <property type="molecule type" value="Genomic_DNA"/>
</dbReference>
<dbReference type="PANTHER" id="PTHR43622">
    <property type="entry name" value="3-DEHYDROQUINATE SYNTHASE"/>
    <property type="match status" value="1"/>
</dbReference>
<evidence type="ECO:0000256" key="11">
    <source>
        <dbReference type="ARBA" id="ARBA00022605"/>
    </source>
</evidence>
<dbReference type="NCBIfam" id="TIGR01357">
    <property type="entry name" value="aroB"/>
    <property type="match status" value="1"/>
</dbReference>
<evidence type="ECO:0000256" key="15">
    <source>
        <dbReference type="ARBA" id="ARBA00023027"/>
    </source>
</evidence>
<comment type="caution">
    <text evidence="22">The sequence shown here is derived from an EMBL/GenBank/DDBJ whole genome shotgun (WGS) entry which is preliminary data.</text>
</comment>
<dbReference type="PIRSF" id="PIRSF001455">
    <property type="entry name" value="DHQ_synth"/>
    <property type="match status" value="1"/>
</dbReference>
<keyword evidence="12 19" id="KW-0479">Metal-binding</keyword>
<dbReference type="OrthoDB" id="9806583at2"/>
<dbReference type="Pfam" id="PF24621">
    <property type="entry name" value="DHQS_C"/>
    <property type="match status" value="1"/>
</dbReference>
<feature type="binding site" evidence="19">
    <location>
        <position position="249"/>
    </location>
    <ligand>
        <name>Zn(2+)</name>
        <dbReference type="ChEBI" id="CHEBI:29105"/>
    </ligand>
</feature>
<keyword evidence="18 19" id="KW-0170">Cobalt</keyword>
<dbReference type="GO" id="GO:0046872">
    <property type="term" value="F:metal ion binding"/>
    <property type="evidence" value="ECO:0007669"/>
    <property type="project" value="UniProtKB-KW"/>
</dbReference>
<dbReference type="CDD" id="cd08195">
    <property type="entry name" value="DHQS"/>
    <property type="match status" value="1"/>
</dbReference>
<evidence type="ECO:0000256" key="2">
    <source>
        <dbReference type="ARBA" id="ARBA00001911"/>
    </source>
</evidence>
<name>A0A6I4TC48_9SPHN</name>
<evidence type="ECO:0000256" key="17">
    <source>
        <dbReference type="ARBA" id="ARBA00023239"/>
    </source>
</evidence>
<evidence type="ECO:0000256" key="4">
    <source>
        <dbReference type="ARBA" id="ARBA00003485"/>
    </source>
</evidence>
<dbReference type="InterPro" id="IPR056179">
    <property type="entry name" value="DHQS_C"/>
</dbReference>
<dbReference type="HAMAP" id="MF_00110">
    <property type="entry name" value="DHQ_synthase"/>
    <property type="match status" value="1"/>
</dbReference>
<comment type="pathway">
    <text evidence="6 19">Metabolic intermediate biosynthesis; chorismate biosynthesis; chorismate from D-erythrose 4-phosphate and phosphoenolpyruvate: step 2/7.</text>
</comment>
<reference evidence="22 23" key="1">
    <citation type="submission" date="2019-12" db="EMBL/GenBank/DDBJ databases">
        <title>Genomic-based taxomic classification of the family Erythrobacteraceae.</title>
        <authorList>
            <person name="Xu L."/>
        </authorList>
    </citation>
    <scope>NUCLEOTIDE SEQUENCE [LARGE SCALE GENOMIC DNA]</scope>
    <source>
        <strain evidence="22 23">100921-2</strain>
    </source>
</reference>
<accession>A0A6I4TC48</accession>
<comment type="cofactor">
    <cofactor evidence="3">
        <name>Zn(2+)</name>
        <dbReference type="ChEBI" id="CHEBI:29105"/>
    </cofactor>
</comment>
<evidence type="ECO:0000256" key="7">
    <source>
        <dbReference type="ARBA" id="ARBA00005412"/>
    </source>
</evidence>
<dbReference type="EC" id="4.2.3.4" evidence="8 19"/>
<dbReference type="Gene3D" id="3.40.50.1970">
    <property type="match status" value="1"/>
</dbReference>
<comment type="similarity">
    <text evidence="7 19">Belongs to the sugar phosphate cyclases superfamily. Dehydroquinate synthase family.</text>
</comment>
<dbReference type="SUPFAM" id="SSF56796">
    <property type="entry name" value="Dehydroquinate synthase-like"/>
    <property type="match status" value="1"/>
</dbReference>
<dbReference type="InterPro" id="IPR016037">
    <property type="entry name" value="DHQ_synth_AroB"/>
</dbReference>
<evidence type="ECO:0000256" key="9">
    <source>
        <dbReference type="ARBA" id="ARBA00017684"/>
    </source>
</evidence>
<evidence type="ECO:0000259" key="21">
    <source>
        <dbReference type="Pfam" id="PF24621"/>
    </source>
</evidence>
<evidence type="ECO:0000313" key="22">
    <source>
        <dbReference type="EMBL" id="MXO73700.1"/>
    </source>
</evidence>
<evidence type="ECO:0000256" key="18">
    <source>
        <dbReference type="ARBA" id="ARBA00023285"/>
    </source>
</evidence>
<protein>
    <recommendedName>
        <fullName evidence="9 19">3-dehydroquinate synthase</fullName>
        <shortName evidence="19">DHQS</shortName>
        <ecNumber evidence="8 19">4.2.3.4</ecNumber>
    </recommendedName>
</protein>